<dbReference type="STRING" id="386301.SAMN05216282_108136"/>
<keyword evidence="3" id="KW-0687">Ribonucleoprotein</keyword>
<dbReference type="PROSITE" id="PS51186">
    <property type="entry name" value="GNAT"/>
    <property type="match status" value="1"/>
</dbReference>
<name>A0A1G9DA83_9MICO</name>
<dbReference type="Proteomes" id="UP000198701">
    <property type="component" value="Unassembled WGS sequence"/>
</dbReference>
<dbReference type="InterPro" id="IPR050832">
    <property type="entry name" value="Bact_Acetyltransf"/>
</dbReference>
<dbReference type="AlphaFoldDB" id="A0A1G9DA83"/>
<dbReference type="GO" id="GO:0016747">
    <property type="term" value="F:acyltransferase activity, transferring groups other than amino-acyl groups"/>
    <property type="evidence" value="ECO:0007669"/>
    <property type="project" value="InterPro"/>
</dbReference>
<dbReference type="GO" id="GO:0005840">
    <property type="term" value="C:ribosome"/>
    <property type="evidence" value="ECO:0007669"/>
    <property type="project" value="UniProtKB-KW"/>
</dbReference>
<dbReference type="RefSeq" id="WP_092323411.1">
    <property type="nucleotide sequence ID" value="NZ_FNFU01000008.1"/>
</dbReference>
<dbReference type="EMBL" id="FNFU01000008">
    <property type="protein sequence ID" value="SDK60799.1"/>
    <property type="molecule type" value="Genomic_DNA"/>
</dbReference>
<gene>
    <name evidence="3" type="ORF">SAMN05216282_108136</name>
</gene>
<evidence type="ECO:0000313" key="3">
    <source>
        <dbReference type="EMBL" id="SDK60799.1"/>
    </source>
</evidence>
<dbReference type="PANTHER" id="PTHR43877">
    <property type="entry name" value="AMINOALKYLPHOSPHONATE N-ACETYLTRANSFERASE-RELATED-RELATED"/>
    <property type="match status" value="1"/>
</dbReference>
<dbReference type="PANTHER" id="PTHR43877:SF1">
    <property type="entry name" value="ACETYLTRANSFERASE"/>
    <property type="match status" value="1"/>
</dbReference>
<keyword evidence="1" id="KW-0808">Transferase</keyword>
<dbReference type="InterPro" id="IPR016181">
    <property type="entry name" value="Acyl_CoA_acyltransferase"/>
</dbReference>
<evidence type="ECO:0000313" key="4">
    <source>
        <dbReference type="Proteomes" id="UP000198701"/>
    </source>
</evidence>
<keyword evidence="2" id="KW-0012">Acyltransferase</keyword>
<evidence type="ECO:0000256" key="1">
    <source>
        <dbReference type="ARBA" id="ARBA00022679"/>
    </source>
</evidence>
<accession>A0A1G9DA83</accession>
<sequence>MTVTIRVAGPADATGLADLAAATFALACPPHTTAAAIAEFLRDVLAEPNFDEYLAHPDRIVLVAEDEQAMVGYTMLVFGEPTDTDAYAAVGIRPTVELSKFYVLAESHGRGAAAALMAATLEAARGRGAAGTWLGVNQLNARAIRFYEKNGFVIVGVKRFLVGGVYENDFVLERAL</sequence>
<keyword evidence="3" id="KW-0689">Ribosomal protein</keyword>
<organism evidence="3 4">
    <name type="scientific">Cryobacterium psychrotolerans</name>
    <dbReference type="NCBI Taxonomy" id="386301"/>
    <lineage>
        <taxon>Bacteria</taxon>
        <taxon>Bacillati</taxon>
        <taxon>Actinomycetota</taxon>
        <taxon>Actinomycetes</taxon>
        <taxon>Micrococcales</taxon>
        <taxon>Microbacteriaceae</taxon>
        <taxon>Cryobacterium</taxon>
    </lineage>
</organism>
<dbReference type="Pfam" id="PF00583">
    <property type="entry name" value="Acetyltransf_1"/>
    <property type="match status" value="1"/>
</dbReference>
<evidence type="ECO:0000256" key="2">
    <source>
        <dbReference type="ARBA" id="ARBA00023315"/>
    </source>
</evidence>
<proteinExistence type="predicted"/>
<dbReference type="Gene3D" id="3.40.630.30">
    <property type="match status" value="1"/>
</dbReference>
<reference evidence="3 4" key="1">
    <citation type="submission" date="2016-10" db="EMBL/GenBank/DDBJ databases">
        <authorList>
            <person name="de Groot N.N."/>
        </authorList>
    </citation>
    <scope>NUCLEOTIDE SEQUENCE [LARGE SCALE GENOMIC DNA]</scope>
    <source>
        <strain evidence="3 4">CGMCC 1.5382</strain>
    </source>
</reference>
<protein>
    <submittedName>
        <fullName evidence="3">Ribosomal protein S18 acetylase RimI</fullName>
    </submittedName>
</protein>
<dbReference type="OrthoDB" id="143110at2"/>
<keyword evidence="4" id="KW-1185">Reference proteome</keyword>
<dbReference type="SUPFAM" id="SSF55729">
    <property type="entry name" value="Acyl-CoA N-acyltransferases (Nat)"/>
    <property type="match status" value="1"/>
</dbReference>
<dbReference type="InterPro" id="IPR000182">
    <property type="entry name" value="GNAT_dom"/>
</dbReference>